<feature type="region of interest" description="Disordered" evidence="1">
    <location>
        <begin position="69"/>
        <end position="90"/>
    </location>
</feature>
<evidence type="ECO:0000313" key="5">
    <source>
        <dbReference type="WBParaSite" id="TTAC_0001039401-mRNA-1"/>
    </source>
</evidence>
<dbReference type="EMBL" id="UYWX01021619">
    <property type="protein sequence ID" value="VDM35357.1"/>
    <property type="molecule type" value="Genomic_DNA"/>
</dbReference>
<protein>
    <submittedName>
        <fullName evidence="5">Cyclin N-terminal domain-containing protein</fullName>
    </submittedName>
</protein>
<reference evidence="5" key="1">
    <citation type="submission" date="2017-02" db="UniProtKB">
        <authorList>
            <consortium name="WormBaseParasite"/>
        </authorList>
    </citation>
    <scope>IDENTIFICATION</scope>
</reference>
<evidence type="ECO:0000313" key="3">
    <source>
        <dbReference type="EMBL" id="VDM35357.1"/>
    </source>
</evidence>
<name>A0A0R3XA17_HYDTA</name>
<keyword evidence="4" id="KW-1185">Reference proteome</keyword>
<evidence type="ECO:0000313" key="4">
    <source>
        <dbReference type="Proteomes" id="UP000274429"/>
    </source>
</evidence>
<accession>A0A0R3XA17</accession>
<reference evidence="3 4" key="2">
    <citation type="submission" date="2018-11" db="EMBL/GenBank/DDBJ databases">
        <authorList>
            <consortium name="Pathogen Informatics"/>
        </authorList>
    </citation>
    <scope>NUCLEOTIDE SEQUENCE [LARGE SCALE GENOMIC DNA]</scope>
</reference>
<dbReference type="AlphaFoldDB" id="A0A0R3XA17"/>
<dbReference type="STRING" id="6205.A0A0R3XA17"/>
<proteinExistence type="predicted"/>
<organism evidence="5">
    <name type="scientific">Hydatigena taeniaeformis</name>
    <name type="common">Feline tapeworm</name>
    <name type="synonym">Taenia taeniaeformis</name>
    <dbReference type="NCBI Taxonomy" id="6205"/>
    <lineage>
        <taxon>Eukaryota</taxon>
        <taxon>Metazoa</taxon>
        <taxon>Spiralia</taxon>
        <taxon>Lophotrochozoa</taxon>
        <taxon>Platyhelminthes</taxon>
        <taxon>Cestoda</taxon>
        <taxon>Eucestoda</taxon>
        <taxon>Cyclophyllidea</taxon>
        <taxon>Taeniidae</taxon>
        <taxon>Hydatigera</taxon>
    </lineage>
</organism>
<dbReference type="Proteomes" id="UP000274429">
    <property type="component" value="Unassembled WGS sequence"/>
</dbReference>
<gene>
    <name evidence="3" type="ORF">TTAC_LOCUS10377</name>
</gene>
<feature type="signal peptide" evidence="2">
    <location>
        <begin position="1"/>
        <end position="21"/>
    </location>
</feature>
<sequence>MGWRRYFVEGLIRFLLEMTFCLPSNLHNANLKGMSELLREFADFPDRVQVLLDNSLASFLYNALDSSRSRRRLPPLPQSQPKLSRSNSRQGGLAIRPKAISQSPSVNANLTAAGISSGLASTGVGVDQGKRKRRISELQILAVCLVYAVYEATVDTLTETLSILPPYCISSVIAVGRCSFTSTLGSS</sequence>
<keyword evidence="2" id="KW-0732">Signal</keyword>
<dbReference type="WBParaSite" id="TTAC_0001039401-mRNA-1">
    <property type="protein sequence ID" value="TTAC_0001039401-mRNA-1"/>
    <property type="gene ID" value="TTAC_0001039401"/>
</dbReference>
<feature type="chain" id="PRO_5043133352" evidence="2">
    <location>
        <begin position="22"/>
        <end position="187"/>
    </location>
</feature>
<evidence type="ECO:0000256" key="1">
    <source>
        <dbReference type="SAM" id="MobiDB-lite"/>
    </source>
</evidence>
<evidence type="ECO:0000256" key="2">
    <source>
        <dbReference type="SAM" id="SignalP"/>
    </source>
</evidence>